<gene>
    <name evidence="1" type="ORF">WMY93_019532</name>
</gene>
<evidence type="ECO:0000313" key="1">
    <source>
        <dbReference type="EMBL" id="KAK7898679.1"/>
    </source>
</evidence>
<dbReference type="EMBL" id="JBBPFD010000014">
    <property type="protein sequence ID" value="KAK7898679.1"/>
    <property type="molecule type" value="Genomic_DNA"/>
</dbReference>
<sequence length="175" mass="19628">MIGFPCCCCFSSENSDHERQPLLGARREQNEATSARQTLSAQSESNYRIYMTLKGYDFFLTVCHANSEDQNNAEPLPYHLQRAIDEFKDISDSAKATIAKGTTLQELVGWLIRSRDHMAEQVKGAAGTFQEQGRLSENLKENMNEVARAKELSMEYRQKAGKIFIEAADIAGPSL</sequence>
<reference evidence="2" key="1">
    <citation type="submission" date="2024-04" db="EMBL/GenBank/DDBJ databases">
        <title>Salinicola lusitanus LLJ914,a marine bacterium isolated from the Okinawa Trough.</title>
        <authorList>
            <person name="Li J."/>
        </authorList>
    </citation>
    <scope>NUCLEOTIDE SEQUENCE [LARGE SCALE GENOMIC DNA]</scope>
</reference>
<name>A0AAW0NIN7_9GOBI</name>
<protein>
    <submittedName>
        <fullName evidence="1">Uncharacterized protein</fullName>
    </submittedName>
</protein>
<evidence type="ECO:0000313" key="2">
    <source>
        <dbReference type="Proteomes" id="UP001460270"/>
    </source>
</evidence>
<accession>A0AAW0NIN7</accession>
<dbReference type="Proteomes" id="UP001460270">
    <property type="component" value="Unassembled WGS sequence"/>
</dbReference>
<dbReference type="AlphaFoldDB" id="A0AAW0NIN7"/>
<proteinExistence type="predicted"/>
<comment type="caution">
    <text evidence="1">The sequence shown here is derived from an EMBL/GenBank/DDBJ whole genome shotgun (WGS) entry which is preliminary data.</text>
</comment>
<keyword evidence="2" id="KW-1185">Reference proteome</keyword>
<organism evidence="1 2">
    <name type="scientific">Mugilogobius chulae</name>
    <name type="common">yellowstripe goby</name>
    <dbReference type="NCBI Taxonomy" id="88201"/>
    <lineage>
        <taxon>Eukaryota</taxon>
        <taxon>Metazoa</taxon>
        <taxon>Chordata</taxon>
        <taxon>Craniata</taxon>
        <taxon>Vertebrata</taxon>
        <taxon>Euteleostomi</taxon>
        <taxon>Actinopterygii</taxon>
        <taxon>Neopterygii</taxon>
        <taxon>Teleostei</taxon>
        <taxon>Neoteleostei</taxon>
        <taxon>Acanthomorphata</taxon>
        <taxon>Gobiaria</taxon>
        <taxon>Gobiiformes</taxon>
        <taxon>Gobioidei</taxon>
        <taxon>Gobiidae</taxon>
        <taxon>Gobionellinae</taxon>
        <taxon>Mugilogobius</taxon>
    </lineage>
</organism>